<evidence type="ECO:0000313" key="3">
    <source>
        <dbReference type="Proteomes" id="UP000287605"/>
    </source>
</evidence>
<dbReference type="Proteomes" id="UP000287605">
    <property type="component" value="Unassembled WGS sequence"/>
</dbReference>
<dbReference type="OrthoDB" id="2447941at2"/>
<evidence type="ECO:0000256" key="1">
    <source>
        <dbReference type="SAM" id="Phobius"/>
    </source>
</evidence>
<dbReference type="EMBL" id="NGKA01000024">
    <property type="protein sequence ID" value="RSU09177.1"/>
    <property type="molecule type" value="Genomic_DNA"/>
</dbReference>
<protein>
    <recommendedName>
        <fullName evidence="4">Multidrug ABC transporter permease</fullName>
    </recommendedName>
</protein>
<sequence length="406" mass="47085">MAALYDRRLKNYQKKMFRYLKYVFNDHFSLILIVLMGGFMFFYSEMIKQIDQSFYYGKLLVGLIWLLTLFVGQLSTIVEEADKVFLLPKEKEMTRYLEKAFRHSLVLPALFLLLIVALSQPLLMAIAGVTVVDGIFFLLTMWCLKICHLFLKYSALYHVEKKEQQQALLVFFIVSAAVITVMLVGVSWAGLILSSIFLHFSKNQVKRLTQNSLLDWETMIQKEKHRQKKIFQFINLFTDVPGMSSSVRRRKYFDPLLRKIKASHQRTYLYLYARSFLRGTEYSGVFARLLLVAVILMSSLNQLLWLLPVALLALFVICFQLLPLYGQFDYMVMTQLYPVPSSQKQNNLQQLLMILLGGAGVLFSLVSLIVLPDWRSRIIAVGVILLMSLLLILIYVPTRIKKMDSM</sequence>
<dbReference type="InterPro" id="IPR010288">
    <property type="entry name" value="EcsB_ABC"/>
</dbReference>
<dbReference type="RefSeq" id="WP_126809956.1">
    <property type="nucleotide sequence ID" value="NZ_NGKA01000024.1"/>
</dbReference>
<reference evidence="2 3" key="1">
    <citation type="submission" date="2017-05" db="EMBL/GenBank/DDBJ databases">
        <title>Vagococcus spp. assemblies.</title>
        <authorList>
            <person name="Gulvik C.A."/>
        </authorList>
    </citation>
    <scope>NUCLEOTIDE SEQUENCE [LARGE SCALE GENOMIC DNA]</scope>
    <source>
        <strain evidence="2 3">CCUG 51432</strain>
    </source>
</reference>
<dbReference type="Pfam" id="PF05975">
    <property type="entry name" value="EcsB"/>
    <property type="match status" value="1"/>
</dbReference>
<evidence type="ECO:0000313" key="2">
    <source>
        <dbReference type="EMBL" id="RSU09177.1"/>
    </source>
</evidence>
<organism evidence="2 3">
    <name type="scientific">Vagococcus elongatus</name>
    <dbReference type="NCBI Taxonomy" id="180344"/>
    <lineage>
        <taxon>Bacteria</taxon>
        <taxon>Bacillati</taxon>
        <taxon>Bacillota</taxon>
        <taxon>Bacilli</taxon>
        <taxon>Lactobacillales</taxon>
        <taxon>Enterococcaceae</taxon>
        <taxon>Vagococcus</taxon>
    </lineage>
</organism>
<gene>
    <name evidence="2" type="ORF">CBF29_11960</name>
</gene>
<feature type="transmembrane region" description="Helical" evidence="1">
    <location>
        <begin position="303"/>
        <end position="328"/>
    </location>
</feature>
<feature type="transmembrane region" description="Helical" evidence="1">
    <location>
        <begin position="276"/>
        <end position="296"/>
    </location>
</feature>
<accession>A0A430AMP3</accession>
<name>A0A430AMP3_9ENTE</name>
<keyword evidence="1" id="KW-0812">Transmembrane</keyword>
<evidence type="ECO:0008006" key="4">
    <source>
        <dbReference type="Google" id="ProtNLM"/>
    </source>
</evidence>
<feature type="transmembrane region" description="Helical" evidence="1">
    <location>
        <begin position="168"/>
        <end position="198"/>
    </location>
</feature>
<keyword evidence="1" id="KW-1133">Transmembrane helix</keyword>
<keyword evidence="1" id="KW-0472">Membrane</keyword>
<proteinExistence type="predicted"/>
<feature type="transmembrane region" description="Helical" evidence="1">
    <location>
        <begin position="378"/>
        <end position="396"/>
    </location>
</feature>
<feature type="transmembrane region" description="Helical" evidence="1">
    <location>
        <begin position="100"/>
        <end position="118"/>
    </location>
</feature>
<feature type="transmembrane region" description="Helical" evidence="1">
    <location>
        <begin position="55"/>
        <end position="79"/>
    </location>
</feature>
<dbReference type="PIRSF" id="PIRSF037259">
    <property type="entry name" value="EcsB_ABC"/>
    <property type="match status" value="1"/>
</dbReference>
<feature type="transmembrane region" description="Helical" evidence="1">
    <location>
        <begin position="124"/>
        <end position="147"/>
    </location>
</feature>
<comment type="caution">
    <text evidence="2">The sequence shown here is derived from an EMBL/GenBank/DDBJ whole genome shotgun (WGS) entry which is preliminary data.</text>
</comment>
<dbReference type="AlphaFoldDB" id="A0A430AMP3"/>
<dbReference type="GO" id="GO:0016020">
    <property type="term" value="C:membrane"/>
    <property type="evidence" value="ECO:0007669"/>
    <property type="project" value="InterPro"/>
</dbReference>
<keyword evidence="3" id="KW-1185">Reference proteome</keyword>
<feature type="transmembrane region" description="Helical" evidence="1">
    <location>
        <begin position="20"/>
        <end position="43"/>
    </location>
</feature>
<feature type="transmembrane region" description="Helical" evidence="1">
    <location>
        <begin position="348"/>
        <end position="371"/>
    </location>
</feature>